<gene>
    <name evidence="3" type="ORF">NITGR_550038</name>
</gene>
<dbReference type="InterPro" id="IPR012902">
    <property type="entry name" value="N_methyl_site"/>
</dbReference>
<dbReference type="Pfam" id="PF07963">
    <property type="entry name" value="N_methyl"/>
    <property type="match status" value="1"/>
</dbReference>
<evidence type="ECO:0000256" key="1">
    <source>
        <dbReference type="SAM" id="MobiDB-lite"/>
    </source>
</evidence>
<feature type="transmembrane region" description="Helical" evidence="2">
    <location>
        <begin position="12"/>
        <end position="37"/>
    </location>
</feature>
<dbReference type="EMBL" id="CAQJ01000061">
    <property type="protein sequence ID" value="CCQ91036.1"/>
    <property type="molecule type" value="Genomic_DNA"/>
</dbReference>
<comment type="caution">
    <text evidence="3">The sequence shown here is derived from an EMBL/GenBank/DDBJ whole genome shotgun (WGS) entry which is preliminary data.</text>
</comment>
<dbReference type="PROSITE" id="PS00409">
    <property type="entry name" value="PROKAR_NTER_METHYL"/>
    <property type="match status" value="1"/>
</dbReference>
<keyword evidence="2" id="KW-0472">Membrane</keyword>
<dbReference type="Proteomes" id="UP000011704">
    <property type="component" value="Unassembled WGS sequence"/>
</dbReference>
<feature type="region of interest" description="Disordered" evidence="1">
    <location>
        <begin position="71"/>
        <end position="95"/>
    </location>
</feature>
<evidence type="ECO:0008006" key="5">
    <source>
        <dbReference type="Google" id="ProtNLM"/>
    </source>
</evidence>
<accession>M1ZCG6</accession>
<protein>
    <recommendedName>
        <fullName evidence="5">Prepilin-type N-terminal cleavage/methylation domain-containing protein</fullName>
    </recommendedName>
</protein>
<feature type="compositionally biased region" description="Low complexity" evidence="1">
    <location>
        <begin position="71"/>
        <end position="81"/>
    </location>
</feature>
<reference evidence="3 4" key="1">
    <citation type="journal article" date="2013" name="Front. Microbiol.">
        <title>The genome of Nitrospina gracilis illuminates the metabolism and evolution of the major marine nitrite oxidizer.</title>
        <authorList>
            <person name="Luecker S."/>
            <person name="Nowka B."/>
            <person name="Rattei T."/>
            <person name="Spieck E."/>
            <person name="and Daims H."/>
        </authorList>
    </citation>
    <scope>NUCLEOTIDE SEQUENCE [LARGE SCALE GENOMIC DNA]</scope>
    <source>
        <strain evidence="3 4">3/211</strain>
    </source>
</reference>
<dbReference type="InParanoid" id="M1ZCG6"/>
<evidence type="ECO:0000256" key="2">
    <source>
        <dbReference type="SAM" id="Phobius"/>
    </source>
</evidence>
<dbReference type="AlphaFoldDB" id="M1ZCG6"/>
<dbReference type="HOGENOM" id="CLU_1904527_0_0_0"/>
<keyword evidence="2" id="KW-1133">Transmembrane helix</keyword>
<sequence length="133" mass="14384">MEPRQKHTKNESGFTLIELLIGMAILVMGLLTVNFFLGNLLNKSGHLESATLATTLAAEKLEDLKNQALTTTLSSSNNGSDTLDENGNAGGNKFTRNWTISGTSAQTDVVVTVSWNRSGVTESRTLQTRLNQD</sequence>
<dbReference type="RefSeq" id="WP_005009331.1">
    <property type="nucleotide sequence ID" value="NZ_HG422173.1"/>
</dbReference>
<keyword evidence="4" id="KW-1185">Reference proteome</keyword>
<name>M1ZCG6_NITG3</name>
<evidence type="ECO:0000313" key="4">
    <source>
        <dbReference type="Proteomes" id="UP000011704"/>
    </source>
</evidence>
<dbReference type="NCBIfam" id="TIGR02532">
    <property type="entry name" value="IV_pilin_GFxxxE"/>
    <property type="match status" value="1"/>
</dbReference>
<proteinExistence type="predicted"/>
<dbReference type="STRING" id="1266370.NITGR_550038"/>
<dbReference type="OrthoDB" id="5593857at2"/>
<keyword evidence="2" id="KW-0812">Transmembrane</keyword>
<organism evidence="3 4">
    <name type="scientific">Nitrospina gracilis (strain 3/211)</name>
    <dbReference type="NCBI Taxonomy" id="1266370"/>
    <lineage>
        <taxon>Bacteria</taxon>
        <taxon>Pseudomonadati</taxon>
        <taxon>Nitrospinota/Tectimicrobiota group</taxon>
        <taxon>Nitrospinota</taxon>
        <taxon>Nitrospinia</taxon>
        <taxon>Nitrospinales</taxon>
        <taxon>Nitrospinaceae</taxon>
        <taxon>Nitrospina</taxon>
    </lineage>
</organism>
<evidence type="ECO:0000313" key="3">
    <source>
        <dbReference type="EMBL" id="CCQ91036.1"/>
    </source>
</evidence>